<gene>
    <name evidence="2" type="ORF">GGH94_005793</name>
</gene>
<reference evidence="2" key="1">
    <citation type="submission" date="2022-07" db="EMBL/GenBank/DDBJ databases">
        <title>Phylogenomic reconstructions and comparative analyses of Kickxellomycotina fungi.</title>
        <authorList>
            <person name="Reynolds N.K."/>
            <person name="Stajich J.E."/>
            <person name="Barry K."/>
            <person name="Grigoriev I.V."/>
            <person name="Crous P."/>
            <person name="Smith M.E."/>
        </authorList>
    </citation>
    <scope>NUCLEOTIDE SEQUENCE</scope>
    <source>
        <strain evidence="2">RSA 476</strain>
    </source>
</reference>
<organism evidence="2 3">
    <name type="scientific">Coemansia aciculifera</name>
    <dbReference type="NCBI Taxonomy" id="417176"/>
    <lineage>
        <taxon>Eukaryota</taxon>
        <taxon>Fungi</taxon>
        <taxon>Fungi incertae sedis</taxon>
        <taxon>Zoopagomycota</taxon>
        <taxon>Kickxellomycotina</taxon>
        <taxon>Kickxellomycetes</taxon>
        <taxon>Kickxellales</taxon>
        <taxon>Kickxellaceae</taxon>
        <taxon>Coemansia</taxon>
    </lineage>
</organism>
<comment type="caution">
    <text evidence="2">The sequence shown here is derived from an EMBL/GenBank/DDBJ whole genome shotgun (WGS) entry which is preliminary data.</text>
</comment>
<evidence type="ECO:0000313" key="3">
    <source>
        <dbReference type="Proteomes" id="UP001140074"/>
    </source>
</evidence>
<evidence type="ECO:0000313" key="2">
    <source>
        <dbReference type="EMBL" id="KAJ2859967.1"/>
    </source>
</evidence>
<dbReference type="Proteomes" id="UP001140074">
    <property type="component" value="Unassembled WGS sequence"/>
</dbReference>
<keyword evidence="3" id="KW-1185">Reference proteome</keyword>
<name>A0A9W8IHS9_9FUNG</name>
<evidence type="ECO:0000256" key="1">
    <source>
        <dbReference type="SAM" id="Coils"/>
    </source>
</evidence>
<keyword evidence="1" id="KW-0175">Coiled coil</keyword>
<dbReference type="AlphaFoldDB" id="A0A9W8IHS9"/>
<protein>
    <submittedName>
        <fullName evidence="2">Uncharacterized protein</fullName>
    </submittedName>
</protein>
<feature type="coiled-coil region" evidence="1">
    <location>
        <begin position="820"/>
        <end position="882"/>
    </location>
</feature>
<dbReference type="EMBL" id="JANBUY010000337">
    <property type="protein sequence ID" value="KAJ2859967.1"/>
    <property type="molecule type" value="Genomic_DNA"/>
</dbReference>
<accession>A0A9W8IHS9</accession>
<sequence>MSLAVNDPLLQISETVGYAGPMPSDAKTVESLRKLYASSADIRACLRLVDPAYLDALSVAHLASEAVKGSGDIAKDTVGAGTRMTRLLLAHALNSDGGNSSDAAATMLADIMDNSALNCAQIPVASEVAQTLLTRVRGGRPVRAHARLLSTTGSASNQQLLCAVVDAIVAAPVSNSATAAAAGGCLSQLLCVAAQLIEQDRRGALAVLAGLESLRGFARHVIKLLSVPAPIVAAPALHLLTLILLHPPAKVTAGQPQVSPLTILADGLCGKLFDATHIGRTLVLAADLCLNCQQAAGNGHGAVDDDLVVLDAVAGMVAAIAQCEQSSNPALQSIRAAFFASTEIAPAIVHVIAMAKLDRRYLHSLLRMATSIVAKPEDAPTPLVRALTGESQGPSGPLSSVISELFELVLSGIEDIDDAMPRFGYSLVRASEEPKLPRVSSDESGCCWLANCPATNRRDVARFLCAALNCPLPPGPGDEAERWAPLLIEAVSVALGPLFMRPSPLEPAALLGRYYWVDKPVLGLALYLAAGSLEFRALWQKYLATTNWAATVCQEAASGNMLSLMYQEIADVFALPSPSSASAAFLGDKLYHQAGHSQESAKPAEMQTDLVAAASVATPSDSSYASSGAASPYQADGDNEVIAITDMRVAAAAAAATGTGESLSQEGLGVSTPALQAGEENGASVNLYGQVYAAVLRQWLRTCETEAALDLAKSTDNSTSLLPTAVGLQLPGIIHQARLLVAPATVANITSNGASLFEASGESPHLLPSFSAITSLVAGVSTAASLHRQHSLYVTALKSAVTQSIQQSHDRLLASTDAELMYLNGELNRAQARAEQLSAELGQTRKQTDRWSADHNDLRQQHNELQAKHRKIETEAGEWKQECARARDHLELSERIARDAHQNLIVQHEAEKQRCVEKAVEAHQGAWDRRHAAMSDTVAALERALAEAVPRLRVLETQAETECLANAELRVQNAAMAAKLADLAHAATALHGLAQRPH</sequence>
<proteinExistence type="predicted"/>